<dbReference type="GO" id="GO:0043709">
    <property type="term" value="P:cell adhesion involved in single-species biofilm formation"/>
    <property type="evidence" value="ECO:0007669"/>
    <property type="project" value="TreeGrafter"/>
</dbReference>
<dbReference type="HOGENOM" id="CLU_088965_3_1_6"/>
<dbReference type="SUPFAM" id="SSF49401">
    <property type="entry name" value="Bacterial adhesins"/>
    <property type="match status" value="1"/>
</dbReference>
<dbReference type="EMBL" id="CP003488">
    <property type="protein sequence ID" value="AFH93387.1"/>
    <property type="molecule type" value="Genomic_DNA"/>
</dbReference>
<protein>
    <submittedName>
        <fullName evidence="3">Fimbrial protein</fullName>
    </submittedName>
</protein>
<reference evidence="4" key="2">
    <citation type="submission" date="2012-04" db="EMBL/GenBank/DDBJ databases">
        <title>Complete genome sequence of Providencia stuartii clinical isolate MRSN 2154.</title>
        <authorList>
            <person name="Clifford R.J."/>
            <person name="Hang J."/>
            <person name="Riley M.C."/>
            <person name="Onmus-Leone F."/>
            <person name="Kuschner R.A."/>
            <person name="Lesho E.P."/>
            <person name="Waterman P.E."/>
        </authorList>
    </citation>
    <scope>NUCLEOTIDE SEQUENCE [LARGE SCALE GENOMIC DNA]</scope>
    <source>
        <strain evidence="4">MRSN 2154</strain>
    </source>
</reference>
<gene>
    <name evidence="3" type="ordered locus">S70_07590</name>
</gene>
<dbReference type="InterPro" id="IPR008966">
    <property type="entry name" value="Adhesion_dom_sf"/>
</dbReference>
<feature type="signal peptide" evidence="1">
    <location>
        <begin position="1"/>
        <end position="23"/>
    </location>
</feature>
<dbReference type="KEGG" id="psi:S70_07590"/>
<dbReference type="RefSeq" id="WP_004926539.1">
    <property type="nucleotide sequence ID" value="NC_017731.1"/>
</dbReference>
<feature type="domain" description="Fimbrial-type adhesion" evidence="2">
    <location>
        <begin position="31"/>
        <end position="180"/>
    </location>
</feature>
<accession>A0A140NL57</accession>
<evidence type="ECO:0000259" key="2">
    <source>
        <dbReference type="Pfam" id="PF00419"/>
    </source>
</evidence>
<evidence type="ECO:0000313" key="3">
    <source>
        <dbReference type="EMBL" id="AFH93387.1"/>
    </source>
</evidence>
<dbReference type="PANTHER" id="PTHR33420:SF11">
    <property type="entry name" value="FIMBRIAL-LIKE PROTEIN"/>
    <property type="match status" value="1"/>
</dbReference>
<sequence>MKLNKAMAVLAAAMLTTSFASLADVNSGTVTFKGEVRDTPCNLDAGQGGTATVVDFGQLSLSQLNAGDSKYKNFELNLKNCSLTSIDDTDPQNPVTVTKTATITFDGVSKIAGQNLLATSGSAANVAVGIQDITFGTPAALNLRDGDNTLTYSAFVKKVGANAVTAGDFSTISTFEIAYQ</sequence>
<reference evidence="3 4" key="1">
    <citation type="journal article" date="2012" name="J. Bacteriol.">
        <title>Complete Genome Sequence of Providencia stuartii Clinical Isolate MRSN 2154.</title>
        <authorList>
            <person name="Clifford R.J."/>
            <person name="Hang J."/>
            <person name="Riley M.C."/>
            <person name="Onmus-Leone F."/>
            <person name="Kuschner R.A."/>
            <person name="Lesho E.P."/>
            <person name="Waterman P.E."/>
        </authorList>
    </citation>
    <scope>NUCLEOTIDE SEQUENCE [LARGE SCALE GENOMIC DNA]</scope>
    <source>
        <strain evidence="3 4">MRSN 2154</strain>
    </source>
</reference>
<dbReference type="InterPro" id="IPR050263">
    <property type="entry name" value="Bact_Fimbrial_Adh_Pro"/>
</dbReference>
<dbReference type="InterPro" id="IPR036937">
    <property type="entry name" value="Adhesion_dom_fimbrial_sf"/>
</dbReference>
<name>A0A140NL57_PROSM</name>
<dbReference type="Pfam" id="PF00419">
    <property type="entry name" value="Fimbrial"/>
    <property type="match status" value="1"/>
</dbReference>
<dbReference type="Gene3D" id="2.60.40.1090">
    <property type="entry name" value="Fimbrial-type adhesion domain"/>
    <property type="match status" value="1"/>
</dbReference>
<dbReference type="OrthoDB" id="6522787at2"/>
<dbReference type="InterPro" id="IPR000259">
    <property type="entry name" value="Adhesion_dom_fimbrial"/>
</dbReference>
<evidence type="ECO:0000256" key="1">
    <source>
        <dbReference type="SAM" id="SignalP"/>
    </source>
</evidence>
<evidence type="ECO:0000313" key="4">
    <source>
        <dbReference type="Proteomes" id="UP000005012"/>
    </source>
</evidence>
<keyword evidence="1" id="KW-0732">Signal</keyword>
<organism evidence="3 4">
    <name type="scientific">Providencia stuartii (strain MRSN 2154)</name>
    <dbReference type="NCBI Taxonomy" id="1157951"/>
    <lineage>
        <taxon>Bacteria</taxon>
        <taxon>Pseudomonadati</taxon>
        <taxon>Pseudomonadota</taxon>
        <taxon>Gammaproteobacteria</taxon>
        <taxon>Enterobacterales</taxon>
        <taxon>Morganellaceae</taxon>
        <taxon>Providencia</taxon>
    </lineage>
</organism>
<dbReference type="PATRIC" id="fig|1157951.4.peg.1517"/>
<dbReference type="PANTHER" id="PTHR33420">
    <property type="entry name" value="FIMBRIAL SUBUNIT ELFA-RELATED"/>
    <property type="match status" value="1"/>
</dbReference>
<dbReference type="GeneID" id="93517818"/>
<feature type="chain" id="PRO_5007303697" evidence="1">
    <location>
        <begin position="24"/>
        <end position="180"/>
    </location>
</feature>
<dbReference type="GO" id="GO:0009289">
    <property type="term" value="C:pilus"/>
    <property type="evidence" value="ECO:0007669"/>
    <property type="project" value="InterPro"/>
</dbReference>
<dbReference type="Proteomes" id="UP000005012">
    <property type="component" value="Chromosome"/>
</dbReference>
<dbReference type="AlphaFoldDB" id="A0A140NL57"/>
<proteinExistence type="predicted"/>